<protein>
    <recommendedName>
        <fullName evidence="1">KIB1-4 beta-propeller domain-containing protein</fullName>
    </recommendedName>
</protein>
<comment type="caution">
    <text evidence="2">The sequence shown here is derived from an EMBL/GenBank/DDBJ whole genome shotgun (WGS) entry which is preliminary data.</text>
</comment>
<dbReference type="PANTHER" id="PTHR44259:SF14">
    <property type="entry name" value="F-BOX DOMAIN-CONTAINING PROTEIN"/>
    <property type="match status" value="1"/>
</dbReference>
<name>A0A8X7WLR5_BRACI</name>
<dbReference type="InterPro" id="IPR005174">
    <property type="entry name" value="KIB1-4_b-propeller"/>
</dbReference>
<evidence type="ECO:0000313" key="3">
    <source>
        <dbReference type="Proteomes" id="UP000886595"/>
    </source>
</evidence>
<dbReference type="OrthoDB" id="1110260at2759"/>
<feature type="domain" description="KIB1-4 beta-propeller" evidence="1">
    <location>
        <begin position="3"/>
        <end position="182"/>
    </location>
</feature>
<dbReference type="Pfam" id="PF03478">
    <property type="entry name" value="Beta-prop_KIB1-4"/>
    <property type="match status" value="1"/>
</dbReference>
<dbReference type="EMBL" id="JAAMPC010000001">
    <property type="protein sequence ID" value="KAG2333329.1"/>
    <property type="molecule type" value="Genomic_DNA"/>
</dbReference>
<organism evidence="2 3">
    <name type="scientific">Brassica carinata</name>
    <name type="common">Ethiopian mustard</name>
    <name type="synonym">Abyssinian cabbage</name>
    <dbReference type="NCBI Taxonomy" id="52824"/>
    <lineage>
        <taxon>Eukaryota</taxon>
        <taxon>Viridiplantae</taxon>
        <taxon>Streptophyta</taxon>
        <taxon>Embryophyta</taxon>
        <taxon>Tracheophyta</taxon>
        <taxon>Spermatophyta</taxon>
        <taxon>Magnoliopsida</taxon>
        <taxon>eudicotyledons</taxon>
        <taxon>Gunneridae</taxon>
        <taxon>Pentapetalae</taxon>
        <taxon>rosids</taxon>
        <taxon>malvids</taxon>
        <taxon>Brassicales</taxon>
        <taxon>Brassicaceae</taxon>
        <taxon>Brassiceae</taxon>
        <taxon>Brassica</taxon>
    </lineage>
</organism>
<dbReference type="AlphaFoldDB" id="A0A8X7WLR5"/>
<dbReference type="Proteomes" id="UP000886595">
    <property type="component" value="Unassembled WGS sequence"/>
</dbReference>
<keyword evidence="3" id="KW-1185">Reference proteome</keyword>
<evidence type="ECO:0000313" key="2">
    <source>
        <dbReference type="EMBL" id="KAG2333329.1"/>
    </source>
</evidence>
<reference evidence="2 3" key="1">
    <citation type="submission" date="2020-02" db="EMBL/GenBank/DDBJ databases">
        <authorList>
            <person name="Ma Q."/>
            <person name="Huang Y."/>
            <person name="Song X."/>
            <person name="Pei D."/>
        </authorList>
    </citation>
    <scope>NUCLEOTIDE SEQUENCE [LARGE SCALE GENOMIC DNA]</scope>
    <source>
        <strain evidence="2">Sxm20200214</strain>
        <tissue evidence="2">Leaf</tissue>
    </source>
</reference>
<dbReference type="PANTHER" id="PTHR44259">
    <property type="entry name" value="OS07G0183000 PROTEIN-RELATED"/>
    <property type="match status" value="1"/>
</dbReference>
<proteinExistence type="predicted"/>
<gene>
    <name evidence="2" type="ORF">Bca52824_004509</name>
</gene>
<sequence length="213" mass="24700">MDYPIFTKKGNHSWRRVSEGVCYMQMVYEHTSQNLYVIRYCNPIEVWSFSGDDPQQIFENYPPDGRYFFWDFLPDRSKDKELYLKEYVASSLYIAVSTVSGQVLKVVNLLQKSKKWLFRVYKMNPVELTWEVVDSLGDEALILDMGITVVAKADIPGIKRNSIYFSGLDSGRNNPDHIFVFDLTTHEVELSPQCVLSSVHLSDARWFFPGLDV</sequence>
<evidence type="ECO:0000259" key="1">
    <source>
        <dbReference type="Pfam" id="PF03478"/>
    </source>
</evidence>
<accession>A0A8X7WLR5</accession>
<dbReference type="InterPro" id="IPR050942">
    <property type="entry name" value="F-box_BR-signaling"/>
</dbReference>